<sequence>MMSFPPPDFGFPSPMITLPQRQKSYHDLLILSKERQKNMDKHSAISKYVRLPAFHAGTNHALRH</sequence>
<dbReference type="EMBL" id="LZRT01000101">
    <property type="protein sequence ID" value="OUM85470.1"/>
    <property type="molecule type" value="Genomic_DNA"/>
</dbReference>
<comment type="caution">
    <text evidence="1">The sequence shown here is derived from an EMBL/GenBank/DDBJ whole genome shotgun (WGS) entry which is preliminary data.</text>
</comment>
<organism evidence="1 2">
    <name type="scientific">Bacillus thermozeamaize</name>
    <dbReference type="NCBI Taxonomy" id="230954"/>
    <lineage>
        <taxon>Bacteria</taxon>
        <taxon>Bacillati</taxon>
        <taxon>Bacillota</taxon>
        <taxon>Bacilli</taxon>
        <taxon>Bacillales</taxon>
        <taxon>Bacillaceae</taxon>
        <taxon>Bacillus</taxon>
    </lineage>
</organism>
<evidence type="ECO:0000313" key="2">
    <source>
        <dbReference type="Proteomes" id="UP000196475"/>
    </source>
</evidence>
<reference evidence="2" key="1">
    <citation type="submission" date="2016-06" db="EMBL/GenBank/DDBJ databases">
        <authorList>
            <person name="Nascimento L."/>
            <person name="Pereira R.V."/>
            <person name="Martins L.F."/>
            <person name="Quaggio R.B."/>
            <person name="Silva A.M."/>
            <person name="Setubal J.C."/>
        </authorList>
    </citation>
    <scope>NUCLEOTIDE SEQUENCE [LARGE SCALE GENOMIC DNA]</scope>
</reference>
<proteinExistence type="predicted"/>
<dbReference type="AlphaFoldDB" id="A0A1Y3PDS7"/>
<evidence type="ECO:0000313" key="1">
    <source>
        <dbReference type="EMBL" id="OUM85470.1"/>
    </source>
</evidence>
<gene>
    <name evidence="1" type="ORF">BAA01_10340</name>
</gene>
<accession>A0A1Y3PDS7</accession>
<name>A0A1Y3PDS7_9BACI</name>
<dbReference type="Proteomes" id="UP000196475">
    <property type="component" value="Unassembled WGS sequence"/>
</dbReference>
<protein>
    <submittedName>
        <fullName evidence="1">Uncharacterized protein</fullName>
    </submittedName>
</protein>